<dbReference type="AlphaFoldDB" id="A0A9Q3FTY9"/>
<comment type="caution">
    <text evidence="2">The sequence shown here is derived from an EMBL/GenBank/DDBJ whole genome shotgun (WGS) entry which is preliminary data.</text>
</comment>
<name>A0A9Q3FTY9_9BASI</name>
<protein>
    <submittedName>
        <fullName evidence="2">Uncharacterized protein</fullName>
    </submittedName>
</protein>
<keyword evidence="3" id="KW-1185">Reference proteome</keyword>
<feature type="non-terminal residue" evidence="2">
    <location>
        <position position="1"/>
    </location>
</feature>
<sequence>HSSHKSKREECQPRAEAQMEDARDSTSSQRLASTFDTLIESKEADITSISVVRPKSLSTGNNRDIPVSIQELVYGSKTERVGTSPKSLDRHHKLISSSEEVHGARKDRGTSEGLETHVLPGEVQQIKAWLKIQITLSEDQKTKLAQEKENSLVEDLQASTSAKEAQATPKNDQKGKKKVKPKWNKPYPQNYRNPKKEKTAMDNVFNMARTLMEFKNKEEERLNHYFPKK</sequence>
<evidence type="ECO:0000313" key="3">
    <source>
        <dbReference type="Proteomes" id="UP000765509"/>
    </source>
</evidence>
<feature type="region of interest" description="Disordered" evidence="1">
    <location>
        <begin position="153"/>
        <end position="200"/>
    </location>
</feature>
<dbReference type="EMBL" id="AVOT02051122">
    <property type="protein sequence ID" value="MBW0546153.1"/>
    <property type="molecule type" value="Genomic_DNA"/>
</dbReference>
<feature type="region of interest" description="Disordered" evidence="1">
    <location>
        <begin position="1"/>
        <end position="30"/>
    </location>
</feature>
<evidence type="ECO:0000313" key="2">
    <source>
        <dbReference type="EMBL" id="MBW0546153.1"/>
    </source>
</evidence>
<reference evidence="2" key="1">
    <citation type="submission" date="2021-03" db="EMBL/GenBank/DDBJ databases">
        <title>Draft genome sequence of rust myrtle Austropuccinia psidii MF-1, a brazilian biotype.</title>
        <authorList>
            <person name="Quecine M.C."/>
            <person name="Pachon D.M.R."/>
            <person name="Bonatelli M.L."/>
            <person name="Correr F.H."/>
            <person name="Franceschini L.M."/>
            <person name="Leite T.F."/>
            <person name="Margarido G.R.A."/>
            <person name="Almeida C.A."/>
            <person name="Ferrarezi J.A."/>
            <person name="Labate C.A."/>
        </authorList>
    </citation>
    <scope>NUCLEOTIDE SEQUENCE</scope>
    <source>
        <strain evidence="2">MF-1</strain>
    </source>
</reference>
<proteinExistence type="predicted"/>
<evidence type="ECO:0000256" key="1">
    <source>
        <dbReference type="SAM" id="MobiDB-lite"/>
    </source>
</evidence>
<feature type="compositionally biased region" description="Basic and acidic residues" evidence="1">
    <location>
        <begin position="99"/>
        <end position="110"/>
    </location>
</feature>
<accession>A0A9Q3FTY9</accession>
<organism evidence="2 3">
    <name type="scientific">Austropuccinia psidii MF-1</name>
    <dbReference type="NCBI Taxonomy" id="1389203"/>
    <lineage>
        <taxon>Eukaryota</taxon>
        <taxon>Fungi</taxon>
        <taxon>Dikarya</taxon>
        <taxon>Basidiomycota</taxon>
        <taxon>Pucciniomycotina</taxon>
        <taxon>Pucciniomycetes</taxon>
        <taxon>Pucciniales</taxon>
        <taxon>Sphaerophragmiaceae</taxon>
        <taxon>Austropuccinia</taxon>
    </lineage>
</organism>
<gene>
    <name evidence="2" type="ORF">O181_085868</name>
</gene>
<dbReference type="Proteomes" id="UP000765509">
    <property type="component" value="Unassembled WGS sequence"/>
</dbReference>
<feature type="region of interest" description="Disordered" evidence="1">
    <location>
        <begin position="77"/>
        <end position="113"/>
    </location>
</feature>